<sequence>ATHAGVGAGAARPVVRAVLATFADRLPPAERDRVSAHLPADVRSLFEPPQRTGERAPARTVHELVVRVAATAGDEVSTHDAEPVTRAVIGAFRSLVPEERRDVAAVLPAELRALWEAPTVPPEPRPGTEPPQEGT</sequence>
<proteinExistence type="predicted"/>
<organism evidence="2 3">
    <name type="scientific">Acidiferrimicrobium australe</name>
    <dbReference type="NCBI Taxonomy" id="2664430"/>
    <lineage>
        <taxon>Bacteria</taxon>
        <taxon>Bacillati</taxon>
        <taxon>Actinomycetota</taxon>
        <taxon>Acidimicrobiia</taxon>
        <taxon>Acidimicrobiales</taxon>
        <taxon>Acidimicrobiaceae</taxon>
        <taxon>Acidiferrimicrobium</taxon>
    </lineage>
</organism>
<dbReference type="Proteomes" id="UP000437736">
    <property type="component" value="Unassembled WGS sequence"/>
</dbReference>
<gene>
    <name evidence="2" type="ORF">GHK86_09480</name>
</gene>
<dbReference type="EMBL" id="WJHE01000440">
    <property type="protein sequence ID" value="MST32946.1"/>
    <property type="molecule type" value="Genomic_DNA"/>
</dbReference>
<reference evidence="2 3" key="1">
    <citation type="submission" date="2019-11" db="EMBL/GenBank/DDBJ databases">
        <title>Acidiferrimicrobium australis gen. nov., sp. nov., an acidophilic and obligately heterotrophic, member of the Actinobacteria that catalyses dissimilatory oxido- reduction of iron isolated from metal-rich acidic water in Chile.</title>
        <authorList>
            <person name="Gonzalez D."/>
            <person name="Huber K."/>
            <person name="Hedrich S."/>
            <person name="Rojas-Villalobos C."/>
            <person name="Quatrini R."/>
            <person name="Dinamarca M.A."/>
            <person name="Schwarz A."/>
            <person name="Canales C."/>
            <person name="Nancucheo I."/>
        </authorList>
    </citation>
    <scope>NUCLEOTIDE SEQUENCE [LARGE SCALE GENOMIC DNA]</scope>
    <source>
        <strain evidence="2 3">USS-CCA1</strain>
    </source>
</reference>
<evidence type="ECO:0000313" key="2">
    <source>
        <dbReference type="EMBL" id="MST32946.1"/>
    </source>
</evidence>
<feature type="region of interest" description="Disordered" evidence="1">
    <location>
        <begin position="115"/>
        <end position="135"/>
    </location>
</feature>
<evidence type="ECO:0000256" key="1">
    <source>
        <dbReference type="SAM" id="MobiDB-lite"/>
    </source>
</evidence>
<name>A0ABW9QTX3_9ACTN</name>
<feature type="compositionally biased region" description="Pro residues" evidence="1">
    <location>
        <begin position="119"/>
        <end position="129"/>
    </location>
</feature>
<feature type="non-terminal residue" evidence="2">
    <location>
        <position position="1"/>
    </location>
</feature>
<keyword evidence="3" id="KW-1185">Reference proteome</keyword>
<dbReference type="Pfam" id="PF10025">
    <property type="entry name" value="DUF2267"/>
    <property type="match status" value="1"/>
</dbReference>
<dbReference type="Gene3D" id="1.10.490.110">
    <property type="entry name" value="Uncharacterized conserved protein DUF2267"/>
    <property type="match status" value="1"/>
</dbReference>
<comment type="caution">
    <text evidence="2">The sequence shown here is derived from an EMBL/GenBank/DDBJ whole genome shotgun (WGS) entry which is preliminary data.</text>
</comment>
<dbReference type="InterPro" id="IPR038282">
    <property type="entry name" value="DUF2267_sf"/>
</dbReference>
<accession>A0ABW9QTX3</accession>
<protein>
    <submittedName>
        <fullName evidence="2">DUF2267 domain-containing protein</fullName>
    </submittedName>
</protein>
<evidence type="ECO:0000313" key="3">
    <source>
        <dbReference type="Proteomes" id="UP000437736"/>
    </source>
</evidence>
<dbReference type="InterPro" id="IPR018727">
    <property type="entry name" value="DUF2267"/>
</dbReference>